<dbReference type="SUPFAM" id="SSF56112">
    <property type="entry name" value="Protein kinase-like (PK-like)"/>
    <property type="match status" value="1"/>
</dbReference>
<dbReference type="PROSITE" id="PS51285">
    <property type="entry name" value="AGC_KINASE_CTER"/>
    <property type="match status" value="1"/>
</dbReference>
<evidence type="ECO:0000256" key="5">
    <source>
        <dbReference type="ARBA" id="ARBA00022679"/>
    </source>
</evidence>
<evidence type="ECO:0000256" key="7">
    <source>
        <dbReference type="ARBA" id="ARBA00022741"/>
    </source>
</evidence>
<dbReference type="EC" id="2.7.11.13" evidence="2"/>
<dbReference type="SMART" id="SM00133">
    <property type="entry name" value="S_TK_X"/>
    <property type="match status" value="1"/>
</dbReference>
<dbReference type="GO" id="GO:0007165">
    <property type="term" value="P:signal transduction"/>
    <property type="evidence" value="ECO:0007669"/>
    <property type="project" value="InterPro"/>
</dbReference>
<dbReference type="InterPro" id="IPR008271">
    <property type="entry name" value="Ser/Thr_kinase_AS"/>
</dbReference>
<evidence type="ECO:0000256" key="6">
    <source>
        <dbReference type="ARBA" id="ARBA00022723"/>
    </source>
</evidence>
<keyword evidence="7 12" id="KW-0547">Nucleotide-binding</keyword>
<evidence type="ECO:0000259" key="15">
    <source>
        <dbReference type="PROSITE" id="PS50081"/>
    </source>
</evidence>
<dbReference type="PROSITE" id="PS50011">
    <property type="entry name" value="PROTEIN_KINASE_DOM"/>
    <property type="match status" value="1"/>
</dbReference>
<dbReference type="InterPro" id="IPR011009">
    <property type="entry name" value="Kinase-like_dom_sf"/>
</dbReference>
<organism evidence="17 18">
    <name type="scientific">Gonapodya prolifera (strain JEL478)</name>
    <name type="common">Monoblepharis prolifera</name>
    <dbReference type="NCBI Taxonomy" id="1344416"/>
    <lineage>
        <taxon>Eukaryota</taxon>
        <taxon>Fungi</taxon>
        <taxon>Fungi incertae sedis</taxon>
        <taxon>Chytridiomycota</taxon>
        <taxon>Chytridiomycota incertae sedis</taxon>
        <taxon>Monoblepharidomycetes</taxon>
        <taxon>Monoblepharidales</taxon>
        <taxon>Gonapodyaceae</taxon>
        <taxon>Gonapodya</taxon>
    </lineage>
</organism>
<dbReference type="CDD" id="cd06503">
    <property type="entry name" value="ATP-synt_Fo_b"/>
    <property type="match status" value="1"/>
</dbReference>
<dbReference type="FunFam" id="3.30.200.20:FF:000103">
    <property type="entry name" value="Protein kinase C"/>
    <property type="match status" value="1"/>
</dbReference>
<dbReference type="AlphaFoldDB" id="A0A139AWK8"/>
<dbReference type="EMBL" id="KQ965734">
    <property type="protein sequence ID" value="KXS20855.1"/>
    <property type="molecule type" value="Genomic_DNA"/>
</dbReference>
<keyword evidence="4" id="KW-0597">Phosphoprotein</keyword>
<proteinExistence type="inferred from homology"/>
<evidence type="ECO:0000313" key="18">
    <source>
        <dbReference type="Proteomes" id="UP000070544"/>
    </source>
</evidence>
<comment type="similarity">
    <text evidence="1">Belongs to the protein kinase superfamily. AGC Ser/Thr protein kinase family. PKC subfamily.</text>
</comment>
<keyword evidence="11 12" id="KW-0067">ATP-binding</keyword>
<feature type="region of interest" description="Disordered" evidence="13">
    <location>
        <begin position="667"/>
        <end position="693"/>
    </location>
</feature>
<keyword evidence="10" id="KW-0862">Zinc</keyword>
<dbReference type="PROSITE" id="PS00479">
    <property type="entry name" value="ZF_DAG_PE_1"/>
    <property type="match status" value="1"/>
</dbReference>
<dbReference type="Gene3D" id="1.10.510.10">
    <property type="entry name" value="Transferase(Phosphotransferase) domain 1"/>
    <property type="match status" value="1"/>
</dbReference>
<name>A0A139AWK8_GONPJ</name>
<feature type="domain" description="Protein kinase" evidence="14">
    <location>
        <begin position="806"/>
        <end position="1070"/>
    </location>
</feature>
<evidence type="ECO:0000256" key="4">
    <source>
        <dbReference type="ARBA" id="ARBA00022553"/>
    </source>
</evidence>
<sequence>MDDIQRVQQKIDKERRILEALQQMLTLNEGNRDTSRTISENIRSSQQAIEYLQAELSHLISGRDDPTPSLPARGLSPRIGIGGVSIPLRLDSTRPLSAGIPIRANSSRPRAGSSPSRSDGRSTPTRGIRGWFGSSLTSQDEDAGAKRLLSDIGLPEPRFPARGATPVPASNHFQYLRTEIPLSSEKIAYKARSVQQKVTVEVRFREGAEKLLGALLRQQQLGGNSSPTSTSDEDLSTRLGEIRKKLSDSNAKTAALTSSVQRWKGMGGADAMRESAENEIPKSPVGGHLSCAVLAVLGLPNRKQGSDLYAVVRVDQQECGRTRPERLGVWKDEVLETNVERALEVEVSIMEQTYANVHYSGQQAPTVQGIVWFHISDLVAELSLRGAGKNGMLVWLELEPSGQVLLKLNFAAYAQRAKGAVSPLLGMVNRRAPIKKVYVKRGHKFVPKLSSTSIKCATCGDFFYTGYVCEECRYACHKDCADKIIAKCISSTDEEAGMVIKHRIPHRFNGFFNPPLAHNYCSHCGLGMSAGKSNNMKCGECGIVCHEDCSLLVPSTCGIPRDDIVRAMQLVDQIHRERVAKKRAEEARAAREEEQKRLREYEQEREEELRKAKKAAEEAEARLLAEVEARRKAEVEQIRLEEQIKLAESSKQQEVQQLQETLEQIKQKRSKTEEEQEEAQRLLEEAKQKEEDEKNRLAALIDLQKRLAEEAKLKALDRQARAAAIAASLNAGYSPNVPPQVSSPVAAEPSHSENVVESKPTQLPTVNFPPQSPPSAAPSSPPAPAISVPVRKSSAMAKLIISAEDFNFLKVLGRGAYGKVMMAEEKATGQIYAVKVLKKAGCLQPEDFEALQTEKNLFLLANRDRYPFLVSLHSCFQTQNHIWFVQEFLSGGDLMWHVQHSPNGRFDEARAKFYAAQILLALHFFHQNNVIYRDLKLENILVSAEGNLKLADYGICKEDCGPDDDTTTMCGTPEYMAPEICQAQPYNKSADWWSYGVLLYQMMTGRSPFHGSNDDEIFAAVVNDPLSFPMDVPLSRMAMGLIRRLLEKDPVRRLGSGPADGYIVMKHPWFADVDFEKVAQLEVEPPFIPEVTSVKDASNFDSSFTSERAVLTPTSSPISAQEQDLFRGFSYVSDWVLEKRREGLGMNASSGVPPSTIPQ</sequence>
<evidence type="ECO:0000256" key="3">
    <source>
        <dbReference type="ARBA" id="ARBA00022527"/>
    </source>
</evidence>
<dbReference type="GO" id="GO:0004697">
    <property type="term" value="F:diacylglycerol-dependent serine/threonine kinase activity"/>
    <property type="evidence" value="ECO:0007669"/>
    <property type="project" value="UniProtKB-EC"/>
</dbReference>
<dbReference type="SMART" id="SM00109">
    <property type="entry name" value="C1"/>
    <property type="match status" value="2"/>
</dbReference>
<dbReference type="InterPro" id="IPR017892">
    <property type="entry name" value="Pkinase_C"/>
</dbReference>
<keyword evidence="8" id="KW-0863">Zinc-finger</keyword>
<dbReference type="OMA" id="MKIEICE"/>
<keyword evidence="9" id="KW-0418">Kinase</keyword>
<dbReference type="PROSITE" id="PS00108">
    <property type="entry name" value="PROTEIN_KINASE_ST"/>
    <property type="match status" value="1"/>
</dbReference>
<dbReference type="Gene3D" id="3.30.60.20">
    <property type="match status" value="2"/>
</dbReference>
<dbReference type="Pfam" id="PF00130">
    <property type="entry name" value="C1_1"/>
    <property type="match status" value="2"/>
</dbReference>
<evidence type="ECO:0000256" key="11">
    <source>
        <dbReference type="ARBA" id="ARBA00022840"/>
    </source>
</evidence>
<feature type="compositionally biased region" description="Pro residues" evidence="13">
    <location>
        <begin position="770"/>
        <end position="784"/>
    </location>
</feature>
<evidence type="ECO:0000256" key="9">
    <source>
        <dbReference type="ARBA" id="ARBA00022777"/>
    </source>
</evidence>
<dbReference type="GO" id="GO:0005524">
    <property type="term" value="F:ATP binding"/>
    <property type="evidence" value="ECO:0007669"/>
    <property type="project" value="UniProtKB-UniRule"/>
</dbReference>
<dbReference type="InterPro" id="IPR017441">
    <property type="entry name" value="Protein_kinase_ATP_BS"/>
</dbReference>
<dbReference type="FunFam" id="1.10.510.10:FF:000008">
    <property type="entry name" value="Non-specific serine/threonine protein kinase"/>
    <property type="match status" value="1"/>
</dbReference>
<dbReference type="Pfam" id="PF00069">
    <property type="entry name" value="Pkinase"/>
    <property type="match status" value="1"/>
</dbReference>
<evidence type="ECO:0000256" key="2">
    <source>
        <dbReference type="ARBA" id="ARBA00012429"/>
    </source>
</evidence>
<dbReference type="PROSITE" id="PS50081">
    <property type="entry name" value="ZF_DAG_PE_2"/>
    <property type="match status" value="2"/>
</dbReference>
<keyword evidence="6" id="KW-0479">Metal-binding</keyword>
<protein>
    <recommendedName>
        <fullName evidence="2">protein kinase C</fullName>
        <ecNumber evidence="2">2.7.11.13</ecNumber>
    </recommendedName>
</protein>
<feature type="compositionally biased region" description="Low complexity" evidence="13">
    <location>
        <begin position="103"/>
        <end position="127"/>
    </location>
</feature>
<gene>
    <name evidence="17" type="ORF">M427DRAFT_119397</name>
</gene>
<keyword evidence="18" id="KW-1185">Reference proteome</keyword>
<dbReference type="OrthoDB" id="63267at2759"/>
<feature type="region of interest" description="Disordered" evidence="13">
    <location>
        <begin position="98"/>
        <end position="143"/>
    </location>
</feature>
<dbReference type="PANTHER" id="PTHR24351">
    <property type="entry name" value="RIBOSOMAL PROTEIN S6 KINASE"/>
    <property type="match status" value="1"/>
</dbReference>
<dbReference type="InterPro" id="IPR000961">
    <property type="entry name" value="AGC-kinase_C"/>
</dbReference>
<dbReference type="STRING" id="1344416.A0A139AWK8"/>
<dbReference type="Gene3D" id="3.30.200.20">
    <property type="entry name" value="Phosphorylase Kinase, domain 1"/>
    <property type="match status" value="1"/>
</dbReference>
<evidence type="ECO:0000259" key="14">
    <source>
        <dbReference type="PROSITE" id="PS50011"/>
    </source>
</evidence>
<dbReference type="InterPro" id="IPR011072">
    <property type="entry name" value="HR1_rho-bd"/>
</dbReference>
<dbReference type="Pfam" id="PF00433">
    <property type="entry name" value="Pkinase_C"/>
    <property type="match status" value="1"/>
</dbReference>
<feature type="domain" description="Phorbol-ester/DAG-type" evidence="15">
    <location>
        <begin position="442"/>
        <end position="488"/>
    </location>
</feature>
<feature type="domain" description="Phorbol-ester/DAG-type" evidence="15">
    <location>
        <begin position="505"/>
        <end position="557"/>
    </location>
</feature>
<dbReference type="PROSITE" id="PS00107">
    <property type="entry name" value="PROTEIN_KINASE_ATP"/>
    <property type="match status" value="1"/>
</dbReference>
<keyword evidence="3" id="KW-0723">Serine/threonine-protein kinase</keyword>
<dbReference type="InterPro" id="IPR000719">
    <property type="entry name" value="Prot_kinase_dom"/>
</dbReference>
<feature type="region of interest" description="Disordered" evidence="13">
    <location>
        <begin position="731"/>
        <end position="785"/>
    </location>
</feature>
<evidence type="ECO:0000259" key="16">
    <source>
        <dbReference type="PROSITE" id="PS51285"/>
    </source>
</evidence>
<evidence type="ECO:0000256" key="12">
    <source>
        <dbReference type="PROSITE-ProRule" id="PRU10141"/>
    </source>
</evidence>
<feature type="domain" description="AGC-kinase C-terminal" evidence="16">
    <location>
        <begin position="1071"/>
        <end position="1141"/>
    </location>
</feature>
<accession>A0A139AWK8</accession>
<feature type="compositionally biased region" description="Low complexity" evidence="13">
    <location>
        <begin position="731"/>
        <end position="749"/>
    </location>
</feature>
<dbReference type="InterPro" id="IPR046349">
    <property type="entry name" value="C1-like_sf"/>
</dbReference>
<evidence type="ECO:0000256" key="8">
    <source>
        <dbReference type="ARBA" id="ARBA00022771"/>
    </source>
</evidence>
<dbReference type="CDD" id="cd20822">
    <property type="entry name" value="C1_ScPKC1-like_rpt1"/>
    <property type="match status" value="1"/>
</dbReference>
<evidence type="ECO:0000256" key="13">
    <source>
        <dbReference type="SAM" id="MobiDB-lite"/>
    </source>
</evidence>
<dbReference type="GO" id="GO:0008270">
    <property type="term" value="F:zinc ion binding"/>
    <property type="evidence" value="ECO:0007669"/>
    <property type="project" value="UniProtKB-KW"/>
</dbReference>
<keyword evidence="5" id="KW-0808">Transferase</keyword>
<dbReference type="Proteomes" id="UP000070544">
    <property type="component" value="Unassembled WGS sequence"/>
</dbReference>
<dbReference type="SMART" id="SM00220">
    <property type="entry name" value="S_TKc"/>
    <property type="match status" value="1"/>
</dbReference>
<evidence type="ECO:0000313" key="17">
    <source>
        <dbReference type="EMBL" id="KXS20855.1"/>
    </source>
</evidence>
<reference evidence="17 18" key="1">
    <citation type="journal article" date="2015" name="Genome Biol. Evol.">
        <title>Phylogenomic analyses indicate that early fungi evolved digesting cell walls of algal ancestors of land plants.</title>
        <authorList>
            <person name="Chang Y."/>
            <person name="Wang S."/>
            <person name="Sekimoto S."/>
            <person name="Aerts A.L."/>
            <person name="Choi C."/>
            <person name="Clum A."/>
            <person name="LaButti K.M."/>
            <person name="Lindquist E.A."/>
            <person name="Yee Ngan C."/>
            <person name="Ohm R.A."/>
            <person name="Salamov A.A."/>
            <person name="Grigoriev I.V."/>
            <person name="Spatafora J.W."/>
            <person name="Berbee M.L."/>
        </authorList>
    </citation>
    <scope>NUCLEOTIDE SEQUENCE [LARGE SCALE GENOMIC DNA]</scope>
    <source>
        <strain evidence="17 18">JEL478</strain>
    </source>
</reference>
<evidence type="ECO:0000256" key="10">
    <source>
        <dbReference type="ARBA" id="ARBA00022833"/>
    </source>
</evidence>
<feature type="binding site" evidence="12">
    <location>
        <position position="835"/>
    </location>
    <ligand>
        <name>ATP</name>
        <dbReference type="ChEBI" id="CHEBI:30616"/>
    </ligand>
</feature>
<dbReference type="InterPro" id="IPR002219">
    <property type="entry name" value="PKC_DAG/PE"/>
</dbReference>
<dbReference type="SUPFAM" id="SSF57889">
    <property type="entry name" value="Cysteine-rich domain"/>
    <property type="match status" value="2"/>
</dbReference>
<evidence type="ECO:0000256" key="1">
    <source>
        <dbReference type="ARBA" id="ARBA00005490"/>
    </source>
</evidence>
<dbReference type="SMART" id="SM00742">
    <property type="entry name" value="Hr1"/>
    <property type="match status" value="2"/>
</dbReference>